<protein>
    <submittedName>
        <fullName evidence="1">Uncharacterized protein</fullName>
    </submittedName>
</protein>
<proteinExistence type="predicted"/>
<reference evidence="1 2" key="1">
    <citation type="submission" date="2019-07" db="EMBL/GenBank/DDBJ databases">
        <authorList>
            <person name="Huq M.A."/>
        </authorList>
    </citation>
    <scope>NUCLEOTIDE SEQUENCE [LARGE SCALE GENOMIC DNA]</scope>
    <source>
        <strain evidence="1 2">MAH-3</strain>
    </source>
</reference>
<dbReference type="RefSeq" id="WP_186279841.1">
    <property type="nucleotide sequence ID" value="NZ_VLPL01000001.1"/>
</dbReference>
<accession>A0A556N762</accession>
<dbReference type="EMBL" id="VLPL01000001">
    <property type="protein sequence ID" value="TSJ48016.1"/>
    <property type="molecule type" value="Genomic_DNA"/>
</dbReference>
<name>A0A556N762_9FLAO</name>
<evidence type="ECO:0000313" key="1">
    <source>
        <dbReference type="EMBL" id="TSJ48016.1"/>
    </source>
</evidence>
<keyword evidence="2" id="KW-1185">Reference proteome</keyword>
<gene>
    <name evidence="1" type="ORF">FO442_02480</name>
</gene>
<organism evidence="1 2">
    <name type="scientific">Fluviicola chungangensis</name>
    <dbReference type="NCBI Taxonomy" id="2597671"/>
    <lineage>
        <taxon>Bacteria</taxon>
        <taxon>Pseudomonadati</taxon>
        <taxon>Bacteroidota</taxon>
        <taxon>Flavobacteriia</taxon>
        <taxon>Flavobacteriales</taxon>
        <taxon>Crocinitomicaceae</taxon>
        <taxon>Fluviicola</taxon>
    </lineage>
</organism>
<dbReference type="Proteomes" id="UP000316008">
    <property type="component" value="Unassembled WGS sequence"/>
</dbReference>
<comment type="caution">
    <text evidence="1">The sequence shown here is derived from an EMBL/GenBank/DDBJ whole genome shotgun (WGS) entry which is preliminary data.</text>
</comment>
<sequence length="117" mass="13327">MAISLKRMRKIMVNGEIFLWKIRKKISHNEAHNTVYAIPVQHISGGQVLFVSVGFTRAYGGYLNESPKSVTPQMIRPLIEQAIQLGWKYHDPGNAIRLENSSLVKDTKYGYDPQIDL</sequence>
<evidence type="ECO:0000313" key="2">
    <source>
        <dbReference type="Proteomes" id="UP000316008"/>
    </source>
</evidence>
<dbReference type="AlphaFoldDB" id="A0A556N762"/>